<protein>
    <submittedName>
        <fullName evidence="2 4">Uncharacterized protein</fullName>
    </submittedName>
</protein>
<reference evidence="4" key="2">
    <citation type="submission" date="2019-09" db="UniProtKB">
        <authorList>
            <consortium name="WormBaseParasite"/>
        </authorList>
    </citation>
    <scope>IDENTIFICATION</scope>
</reference>
<accession>A0A183FGV4</accession>
<dbReference type="Proteomes" id="UP000050761">
    <property type="component" value="Unassembled WGS sequence"/>
</dbReference>
<dbReference type="WBParaSite" id="HPBE_0000593101-mRNA-1">
    <property type="protein sequence ID" value="HPBE_0000593101-mRNA-1"/>
    <property type="gene ID" value="HPBE_0000593101"/>
</dbReference>
<proteinExistence type="predicted"/>
<evidence type="ECO:0000313" key="4">
    <source>
        <dbReference type="WBParaSite" id="HPBE_0000593101-mRNA-1"/>
    </source>
</evidence>
<accession>A0A3P7XL42</accession>
<organism evidence="3 4">
    <name type="scientific">Heligmosomoides polygyrus</name>
    <name type="common">Parasitic roundworm</name>
    <dbReference type="NCBI Taxonomy" id="6339"/>
    <lineage>
        <taxon>Eukaryota</taxon>
        <taxon>Metazoa</taxon>
        <taxon>Ecdysozoa</taxon>
        <taxon>Nematoda</taxon>
        <taxon>Chromadorea</taxon>
        <taxon>Rhabditida</taxon>
        <taxon>Rhabditina</taxon>
        <taxon>Rhabditomorpha</taxon>
        <taxon>Strongyloidea</taxon>
        <taxon>Heligmosomidae</taxon>
        <taxon>Heligmosomoides</taxon>
    </lineage>
</organism>
<evidence type="ECO:0000256" key="1">
    <source>
        <dbReference type="SAM" id="MobiDB-lite"/>
    </source>
</evidence>
<sequence>MRRTTKHPPPNRESVALAGPDQHCNTDIGHMDLPGSEPQRSATQCEEKRRADPNCEYMSSNNEHDKWTMIVNG</sequence>
<keyword evidence="3" id="KW-1185">Reference proteome</keyword>
<name>A0A183FGV4_HELPZ</name>
<feature type="region of interest" description="Disordered" evidence="1">
    <location>
        <begin position="1"/>
        <end position="59"/>
    </location>
</feature>
<evidence type="ECO:0000313" key="2">
    <source>
        <dbReference type="EMBL" id="VDO66289.1"/>
    </source>
</evidence>
<dbReference type="EMBL" id="UZAH01025565">
    <property type="protein sequence ID" value="VDO66289.1"/>
    <property type="molecule type" value="Genomic_DNA"/>
</dbReference>
<reference evidence="2 3" key="1">
    <citation type="submission" date="2018-11" db="EMBL/GenBank/DDBJ databases">
        <authorList>
            <consortium name="Pathogen Informatics"/>
        </authorList>
    </citation>
    <scope>NUCLEOTIDE SEQUENCE [LARGE SCALE GENOMIC DNA]</scope>
</reference>
<dbReference type="AlphaFoldDB" id="A0A183FGV4"/>
<gene>
    <name evidence="2" type="ORF">HPBE_LOCUS5932</name>
</gene>
<evidence type="ECO:0000313" key="3">
    <source>
        <dbReference type="Proteomes" id="UP000050761"/>
    </source>
</evidence>